<dbReference type="Proteomes" id="UP000177001">
    <property type="component" value="Unassembled WGS sequence"/>
</dbReference>
<sequence length="137" mass="15732">MKEILKERGYKATPARLAILEIFIKSKAPLAAENVYKELKRSKKNKDINEATVYRTLSLFEEGKVLTKIDFRKGSVFFELNKKHHHHITCFKCDTVEEFESTAIEKVLGGIVRNSSKFINIKEHSLELFGLCKNCVA</sequence>
<evidence type="ECO:0000256" key="10">
    <source>
        <dbReference type="ARBA" id="ARBA00023163"/>
    </source>
</evidence>
<feature type="binding site" evidence="11">
    <location>
        <position position="135"/>
    </location>
    <ligand>
        <name>Zn(2+)</name>
        <dbReference type="ChEBI" id="CHEBI:29105"/>
    </ligand>
</feature>
<dbReference type="Gene3D" id="3.30.1490.190">
    <property type="match status" value="1"/>
</dbReference>
<dbReference type="GO" id="GO:0000976">
    <property type="term" value="F:transcription cis-regulatory region binding"/>
    <property type="evidence" value="ECO:0007669"/>
    <property type="project" value="TreeGrafter"/>
</dbReference>
<evidence type="ECO:0000313" key="13">
    <source>
        <dbReference type="EMBL" id="OGI86851.1"/>
    </source>
</evidence>
<dbReference type="GO" id="GO:0005829">
    <property type="term" value="C:cytosol"/>
    <property type="evidence" value="ECO:0007669"/>
    <property type="project" value="TreeGrafter"/>
</dbReference>
<comment type="caution">
    <text evidence="13">The sequence shown here is derived from an EMBL/GenBank/DDBJ whole genome shotgun (WGS) entry which is preliminary data.</text>
</comment>
<feature type="binding site" evidence="11">
    <location>
        <position position="90"/>
    </location>
    <ligand>
        <name>Zn(2+)</name>
        <dbReference type="ChEBI" id="CHEBI:29105"/>
    </ligand>
</feature>
<evidence type="ECO:0000256" key="5">
    <source>
        <dbReference type="ARBA" id="ARBA00022491"/>
    </source>
</evidence>
<dbReference type="Gene3D" id="1.10.10.10">
    <property type="entry name" value="Winged helix-like DNA-binding domain superfamily/Winged helix DNA-binding domain"/>
    <property type="match status" value="1"/>
</dbReference>
<comment type="cofactor">
    <cofactor evidence="11">
        <name>Zn(2+)</name>
        <dbReference type="ChEBI" id="CHEBI:29105"/>
    </cofactor>
    <text evidence="11">Binds 1 zinc ion per subunit.</text>
</comment>
<keyword evidence="6 11" id="KW-0479">Metal-binding</keyword>
<dbReference type="GO" id="GO:0045892">
    <property type="term" value="P:negative regulation of DNA-templated transcription"/>
    <property type="evidence" value="ECO:0007669"/>
    <property type="project" value="TreeGrafter"/>
</dbReference>
<keyword evidence="4" id="KW-0963">Cytoplasm</keyword>
<comment type="subunit">
    <text evidence="3">Homodimer.</text>
</comment>
<evidence type="ECO:0000256" key="4">
    <source>
        <dbReference type="ARBA" id="ARBA00022490"/>
    </source>
</evidence>
<dbReference type="AlphaFoldDB" id="A0A1F6WY82"/>
<organism evidence="13 14">
    <name type="scientific">Candidatus Nomurabacteria bacterium RIFCSPLOWO2_01_FULL_36_16</name>
    <dbReference type="NCBI Taxonomy" id="1801767"/>
    <lineage>
        <taxon>Bacteria</taxon>
        <taxon>Candidatus Nomuraibacteriota</taxon>
    </lineage>
</organism>
<dbReference type="GO" id="GO:0003700">
    <property type="term" value="F:DNA-binding transcription factor activity"/>
    <property type="evidence" value="ECO:0007669"/>
    <property type="project" value="InterPro"/>
</dbReference>
<dbReference type="InterPro" id="IPR002481">
    <property type="entry name" value="FUR"/>
</dbReference>
<evidence type="ECO:0000256" key="8">
    <source>
        <dbReference type="ARBA" id="ARBA00023015"/>
    </source>
</evidence>
<gene>
    <name evidence="13" type="ORF">A3A91_03180</name>
</gene>
<dbReference type="Pfam" id="PF01475">
    <property type="entry name" value="FUR"/>
    <property type="match status" value="1"/>
</dbReference>
<keyword evidence="8" id="KW-0805">Transcription regulation</keyword>
<evidence type="ECO:0000256" key="3">
    <source>
        <dbReference type="ARBA" id="ARBA00011738"/>
    </source>
</evidence>
<evidence type="ECO:0000256" key="11">
    <source>
        <dbReference type="PIRSR" id="PIRSR602481-1"/>
    </source>
</evidence>
<evidence type="ECO:0000256" key="1">
    <source>
        <dbReference type="ARBA" id="ARBA00004496"/>
    </source>
</evidence>
<accession>A0A1F6WY82</accession>
<evidence type="ECO:0000256" key="9">
    <source>
        <dbReference type="ARBA" id="ARBA00023125"/>
    </source>
</evidence>
<dbReference type="PANTHER" id="PTHR33202">
    <property type="entry name" value="ZINC UPTAKE REGULATION PROTEIN"/>
    <property type="match status" value="1"/>
</dbReference>
<feature type="binding site" evidence="12">
    <location>
        <position position="124"/>
    </location>
    <ligand>
        <name>Fe cation</name>
        <dbReference type="ChEBI" id="CHEBI:24875"/>
    </ligand>
</feature>
<comment type="subcellular location">
    <subcellularLocation>
        <location evidence="1">Cytoplasm</location>
    </subcellularLocation>
</comment>
<feature type="binding site" evidence="11">
    <location>
        <position position="132"/>
    </location>
    <ligand>
        <name>Zn(2+)</name>
        <dbReference type="ChEBI" id="CHEBI:29105"/>
    </ligand>
</feature>
<dbReference type="GO" id="GO:0008270">
    <property type="term" value="F:zinc ion binding"/>
    <property type="evidence" value="ECO:0007669"/>
    <property type="project" value="TreeGrafter"/>
</dbReference>
<comment type="similarity">
    <text evidence="2">Belongs to the Fur family.</text>
</comment>
<name>A0A1F6WY82_9BACT</name>
<keyword evidence="9" id="KW-0238">DNA-binding</keyword>
<evidence type="ECO:0008006" key="15">
    <source>
        <dbReference type="Google" id="ProtNLM"/>
    </source>
</evidence>
<dbReference type="InterPro" id="IPR036388">
    <property type="entry name" value="WH-like_DNA-bd_sf"/>
</dbReference>
<evidence type="ECO:0000313" key="14">
    <source>
        <dbReference type="Proteomes" id="UP000177001"/>
    </source>
</evidence>
<keyword evidence="10" id="KW-0804">Transcription</keyword>
<dbReference type="EMBL" id="MFUR01000009">
    <property type="protein sequence ID" value="OGI86851.1"/>
    <property type="molecule type" value="Genomic_DNA"/>
</dbReference>
<dbReference type="SUPFAM" id="SSF46785">
    <property type="entry name" value="Winged helix' DNA-binding domain"/>
    <property type="match status" value="1"/>
</dbReference>
<dbReference type="CDD" id="cd07153">
    <property type="entry name" value="Fur_like"/>
    <property type="match status" value="1"/>
</dbReference>
<proteinExistence type="inferred from homology"/>
<reference evidence="13 14" key="1">
    <citation type="journal article" date="2016" name="Nat. Commun.">
        <title>Thousands of microbial genomes shed light on interconnected biogeochemical processes in an aquifer system.</title>
        <authorList>
            <person name="Anantharaman K."/>
            <person name="Brown C.T."/>
            <person name="Hug L.A."/>
            <person name="Sharon I."/>
            <person name="Castelle C.J."/>
            <person name="Probst A.J."/>
            <person name="Thomas B.C."/>
            <person name="Singh A."/>
            <person name="Wilkins M.J."/>
            <person name="Karaoz U."/>
            <person name="Brodie E.L."/>
            <person name="Williams K.H."/>
            <person name="Hubbard S.S."/>
            <person name="Banfield J.F."/>
        </authorList>
    </citation>
    <scope>NUCLEOTIDE SEQUENCE [LARGE SCALE GENOMIC DNA]</scope>
</reference>
<feature type="binding site" evidence="12">
    <location>
        <position position="84"/>
    </location>
    <ligand>
        <name>Fe cation</name>
        <dbReference type="ChEBI" id="CHEBI:24875"/>
    </ligand>
</feature>
<evidence type="ECO:0000256" key="12">
    <source>
        <dbReference type="PIRSR" id="PIRSR602481-2"/>
    </source>
</evidence>
<evidence type="ECO:0000256" key="2">
    <source>
        <dbReference type="ARBA" id="ARBA00007957"/>
    </source>
</evidence>
<evidence type="ECO:0000256" key="7">
    <source>
        <dbReference type="ARBA" id="ARBA00022833"/>
    </source>
</evidence>
<evidence type="ECO:0000256" key="6">
    <source>
        <dbReference type="ARBA" id="ARBA00022723"/>
    </source>
</evidence>
<dbReference type="GO" id="GO:1900376">
    <property type="term" value="P:regulation of secondary metabolite biosynthetic process"/>
    <property type="evidence" value="ECO:0007669"/>
    <property type="project" value="TreeGrafter"/>
</dbReference>
<dbReference type="PANTHER" id="PTHR33202:SF2">
    <property type="entry name" value="FERRIC UPTAKE REGULATION PROTEIN"/>
    <property type="match status" value="1"/>
</dbReference>
<keyword evidence="5" id="KW-0678">Repressor</keyword>
<feature type="binding site" evidence="12">
    <location>
        <position position="105"/>
    </location>
    <ligand>
        <name>Fe cation</name>
        <dbReference type="ChEBI" id="CHEBI:24875"/>
    </ligand>
</feature>
<comment type="cofactor">
    <cofactor evidence="12">
        <name>Mn(2+)</name>
        <dbReference type="ChEBI" id="CHEBI:29035"/>
    </cofactor>
    <cofactor evidence="12">
        <name>Fe(2+)</name>
        <dbReference type="ChEBI" id="CHEBI:29033"/>
    </cofactor>
    <text evidence="12">Binds 1 Mn(2+) or Fe(2+) ion per subunit.</text>
</comment>
<feature type="binding site" evidence="11">
    <location>
        <position position="93"/>
    </location>
    <ligand>
        <name>Zn(2+)</name>
        <dbReference type="ChEBI" id="CHEBI:29105"/>
    </ligand>
</feature>
<dbReference type="InterPro" id="IPR036390">
    <property type="entry name" value="WH_DNA-bd_sf"/>
</dbReference>
<dbReference type="InterPro" id="IPR043135">
    <property type="entry name" value="Fur_C"/>
</dbReference>
<keyword evidence="7 11" id="KW-0862">Zinc</keyword>
<protein>
    <recommendedName>
        <fullName evidence="15">Transcriptional repressor</fullName>
    </recommendedName>
</protein>
<keyword evidence="12" id="KW-0408">Iron</keyword>